<keyword evidence="2" id="KW-0812">Transmembrane</keyword>
<feature type="transmembrane region" description="Helical" evidence="2">
    <location>
        <begin position="103"/>
        <end position="125"/>
    </location>
</feature>
<name>A0A1Y5IM45_OSTTA</name>
<keyword evidence="2" id="KW-1133">Transmembrane helix</keyword>
<sequence length="278" mass="29151">MRAVSPARARARWAPRAAGTTRRSVASASSRAVAVRARTAVKTDDDADDVADDFEWYRKPSRVAIAGAWATLGAVAAFAAPSGTSGFDAELVKTIVTSPFGGVANPVFEALFNALGVVPATYACLLLPGAKGQKLPAALCVGASFALGFFALGPYLATRAPRTTPAPRRSELGWVTRNVWESKLNAVALLGFASFLAYYGVSNLSPENVSGFIALIREQSMLACVSTCDLVVLSACMVDAIGEDMKRRNVDPSGALAYAAVPVVGPALWLVLRPSLEE</sequence>
<gene>
    <name evidence="3" type="ORF">BE221DRAFT_188507</name>
</gene>
<dbReference type="PANTHER" id="PTHR36009">
    <property type="match status" value="1"/>
</dbReference>
<feature type="transmembrane region" description="Helical" evidence="2">
    <location>
        <begin position="137"/>
        <end position="157"/>
    </location>
</feature>
<accession>A0A1Y5IM45</accession>
<evidence type="ECO:0000313" key="3">
    <source>
        <dbReference type="EMBL" id="OUS49254.1"/>
    </source>
</evidence>
<dbReference type="EMBL" id="KZ155771">
    <property type="protein sequence ID" value="OUS49254.1"/>
    <property type="molecule type" value="Genomic_DNA"/>
</dbReference>
<dbReference type="AlphaFoldDB" id="A0A1Y5IM45"/>
<proteinExistence type="predicted"/>
<protein>
    <submittedName>
        <fullName evidence="3">Uncharacterized protein</fullName>
    </submittedName>
</protein>
<keyword evidence="2" id="KW-0472">Membrane</keyword>
<dbReference type="Proteomes" id="UP000195557">
    <property type="component" value="Unassembled WGS sequence"/>
</dbReference>
<evidence type="ECO:0000256" key="2">
    <source>
        <dbReference type="SAM" id="Phobius"/>
    </source>
</evidence>
<dbReference type="PANTHER" id="PTHR36009:SF3">
    <property type="entry name" value="TRANSMEMBRANE PROTEIN"/>
    <property type="match status" value="1"/>
</dbReference>
<reference evidence="3" key="1">
    <citation type="submission" date="2017-04" db="EMBL/GenBank/DDBJ databases">
        <title>Population genomics of picophytoplankton unveils novel chromosome hypervariability.</title>
        <authorList>
            <consortium name="DOE Joint Genome Institute"/>
            <person name="Blanc-Mathieu R."/>
            <person name="Krasovec M."/>
            <person name="Hebrard M."/>
            <person name="Yau S."/>
            <person name="Desgranges E."/>
            <person name="Martin J."/>
            <person name="Schackwitz W."/>
            <person name="Kuo A."/>
            <person name="Salin G."/>
            <person name="Donnadieu C."/>
            <person name="Desdevises Y."/>
            <person name="Sanchez-Ferandin S."/>
            <person name="Moreau H."/>
            <person name="Rivals E."/>
            <person name="Grigoriev I.V."/>
            <person name="Grimsley N."/>
            <person name="Eyre-Walker A."/>
            <person name="Piganeau G."/>
        </authorList>
    </citation>
    <scope>NUCLEOTIDE SEQUENCE [LARGE SCALE GENOMIC DNA]</scope>
    <source>
        <strain evidence="3">RCC 1115</strain>
    </source>
</reference>
<organism evidence="3">
    <name type="scientific">Ostreococcus tauri</name>
    <name type="common">Marine green alga</name>
    <dbReference type="NCBI Taxonomy" id="70448"/>
    <lineage>
        <taxon>Eukaryota</taxon>
        <taxon>Viridiplantae</taxon>
        <taxon>Chlorophyta</taxon>
        <taxon>Mamiellophyceae</taxon>
        <taxon>Mamiellales</taxon>
        <taxon>Bathycoccaceae</taxon>
        <taxon>Ostreococcus</taxon>
    </lineage>
</organism>
<feature type="region of interest" description="Disordered" evidence="1">
    <location>
        <begin position="1"/>
        <end position="28"/>
    </location>
</feature>
<feature type="transmembrane region" description="Helical" evidence="2">
    <location>
        <begin position="63"/>
        <end position="83"/>
    </location>
</feature>
<evidence type="ECO:0000256" key="1">
    <source>
        <dbReference type="SAM" id="MobiDB-lite"/>
    </source>
</evidence>
<dbReference type="eggNOG" id="ENOG502QWFT">
    <property type="taxonomic scope" value="Eukaryota"/>
</dbReference>